<name>A0A023X1I9_RUBRA</name>
<dbReference type="AlphaFoldDB" id="A0A023X1I9"/>
<dbReference type="OrthoDB" id="9787902at2"/>
<dbReference type="Gene3D" id="3.40.190.100">
    <property type="entry name" value="Glycine betaine-binding periplasmic protein, domain 2"/>
    <property type="match status" value="1"/>
</dbReference>
<keyword evidence="4" id="KW-1185">Reference proteome</keyword>
<dbReference type="SUPFAM" id="SSF53850">
    <property type="entry name" value="Periplasmic binding protein-like II"/>
    <property type="match status" value="1"/>
</dbReference>
<accession>A0A023X1I9</accession>
<organism evidence="2 4">
    <name type="scientific">Rubrobacter radiotolerans</name>
    <name type="common">Arthrobacter radiotolerans</name>
    <dbReference type="NCBI Taxonomy" id="42256"/>
    <lineage>
        <taxon>Bacteria</taxon>
        <taxon>Bacillati</taxon>
        <taxon>Actinomycetota</taxon>
        <taxon>Rubrobacteria</taxon>
        <taxon>Rubrobacterales</taxon>
        <taxon>Rubrobacteraceae</taxon>
        <taxon>Rubrobacter</taxon>
    </lineage>
</organism>
<dbReference type="KEGG" id="rrd:RradSPS_0646"/>
<gene>
    <name evidence="2" type="ORF">RradSPS_0646</name>
    <name evidence="3" type="ORF">SIL72_04800</name>
</gene>
<dbReference type="GO" id="GO:0022857">
    <property type="term" value="F:transmembrane transporter activity"/>
    <property type="evidence" value="ECO:0007669"/>
    <property type="project" value="InterPro"/>
</dbReference>
<reference evidence="3" key="2">
    <citation type="submission" date="2023-11" db="EMBL/GenBank/DDBJ databases">
        <title>MicrobeMod: A computational toolkit for identifying prokaryotic methylation and restriction-modification with nanopore sequencing.</title>
        <authorList>
            <person name="Crits-Christoph A."/>
            <person name="Kang S.C."/>
            <person name="Lee H."/>
            <person name="Ostrov N."/>
        </authorList>
    </citation>
    <scope>NUCLEOTIDE SEQUENCE</scope>
    <source>
        <strain evidence="3">ATCC 51242</strain>
    </source>
</reference>
<dbReference type="InterPro" id="IPR007210">
    <property type="entry name" value="ABC_Gly_betaine_transp_sub-bd"/>
</dbReference>
<dbReference type="EMBL" id="CP007514">
    <property type="protein sequence ID" value="AHY45929.1"/>
    <property type="molecule type" value="Genomic_DNA"/>
</dbReference>
<dbReference type="Pfam" id="PF04069">
    <property type="entry name" value="OpuAC"/>
    <property type="match status" value="1"/>
</dbReference>
<protein>
    <submittedName>
        <fullName evidence="3">Glycine betaine ABC transporter substrate-binding protein</fullName>
    </submittedName>
    <submittedName>
        <fullName evidence="2">Substrate binding domain of ABC-type glycine betaine transport system</fullName>
    </submittedName>
</protein>
<evidence type="ECO:0000259" key="1">
    <source>
        <dbReference type="Pfam" id="PF04069"/>
    </source>
</evidence>
<evidence type="ECO:0000313" key="2">
    <source>
        <dbReference type="EMBL" id="AHY45929.1"/>
    </source>
</evidence>
<proteinExistence type="predicted"/>
<dbReference type="Gene3D" id="3.40.190.10">
    <property type="entry name" value="Periplasmic binding protein-like II"/>
    <property type="match status" value="1"/>
</dbReference>
<sequence length="312" mass="34397">MNPREPQPRRPRYARPGVFAALVVALGALVALVSGCSSGEEKTLSATTDGEITLVHTRHEEDVAVSSLTAVVLEDLVGYRVTLAGAPSSAEAVSGVASGEYDAYQGVWRPAQDDLLDRHEGDLNLLSSWLLAKTRASLAAPAYLDVRSLDEAREAGARRAFVLREEAFALGEVPEAVFREHGLEPAYFADPGELWREAEPLYRAREPFVVLAYSPSWVNARYELDYLEGESLLREFNEPYGISSVARPGLGVDDPFAYAMLDELRLTEFQAESLQLAVEEADSPEDGAREWSREHEELMRSWVEVARGRVSS</sequence>
<dbReference type="RefSeq" id="WP_038680677.1">
    <property type="nucleotide sequence ID" value="NZ_CP007514.1"/>
</dbReference>
<evidence type="ECO:0000313" key="3">
    <source>
        <dbReference type="EMBL" id="MDX5893343.1"/>
    </source>
</evidence>
<dbReference type="HOGENOM" id="CLU_891057_0_0_11"/>
<evidence type="ECO:0000313" key="4">
    <source>
        <dbReference type="Proteomes" id="UP000025229"/>
    </source>
</evidence>
<dbReference type="STRING" id="42256.RradSPS_0646"/>
<dbReference type="eggNOG" id="COG2113">
    <property type="taxonomic scope" value="Bacteria"/>
</dbReference>
<feature type="domain" description="ABC-type glycine betaine transport system substrate-binding" evidence="1">
    <location>
        <begin position="51"/>
        <end position="293"/>
    </location>
</feature>
<reference evidence="2 4" key="1">
    <citation type="submission" date="2014-03" db="EMBL/GenBank/DDBJ databases">
        <title>Complete genome sequence of the Radio-Resistant Rubrobacter radiotolerans RSPS-4.</title>
        <authorList>
            <person name="Egas C.C."/>
            <person name="Barroso C.C."/>
            <person name="Froufe H.J.C."/>
            <person name="Pacheco J.J."/>
            <person name="Albuquerque L.L."/>
            <person name="da Costa M.M.S."/>
        </authorList>
    </citation>
    <scope>NUCLEOTIDE SEQUENCE [LARGE SCALE GENOMIC DNA]</scope>
    <source>
        <strain evidence="2 4">RSPS-4</strain>
    </source>
</reference>
<dbReference type="GO" id="GO:0043190">
    <property type="term" value="C:ATP-binding cassette (ABC) transporter complex"/>
    <property type="evidence" value="ECO:0007669"/>
    <property type="project" value="InterPro"/>
</dbReference>
<dbReference type="Proteomes" id="UP000025229">
    <property type="component" value="Chromosome"/>
</dbReference>
<dbReference type="Proteomes" id="UP001281130">
    <property type="component" value="Unassembled WGS sequence"/>
</dbReference>
<dbReference type="EMBL" id="JAWXXX010000001">
    <property type="protein sequence ID" value="MDX5893343.1"/>
    <property type="molecule type" value="Genomic_DNA"/>
</dbReference>